<proteinExistence type="predicted"/>
<keyword evidence="1" id="KW-0732">Signal</keyword>
<dbReference type="RefSeq" id="WP_106178015.1">
    <property type="nucleotide sequence ID" value="NZ_PVNH01000003.1"/>
</dbReference>
<protein>
    <recommendedName>
        <fullName evidence="4">Secreted protein</fullName>
    </recommendedName>
</protein>
<accession>A0A2T0LZ09</accession>
<feature type="chain" id="PRO_5015536105" description="Secreted protein" evidence="1">
    <location>
        <begin position="35"/>
        <end position="415"/>
    </location>
</feature>
<keyword evidence="3" id="KW-1185">Reference proteome</keyword>
<dbReference type="AlphaFoldDB" id="A0A2T0LZ09"/>
<evidence type="ECO:0008006" key="4">
    <source>
        <dbReference type="Google" id="ProtNLM"/>
    </source>
</evidence>
<dbReference type="PROSITE" id="PS51318">
    <property type="entry name" value="TAT"/>
    <property type="match status" value="1"/>
</dbReference>
<reference evidence="2 3" key="1">
    <citation type="submission" date="2018-03" db="EMBL/GenBank/DDBJ databases">
        <title>Genomic Encyclopedia of Type Strains, Phase III (KMG-III): the genomes of soil and plant-associated and newly described type strains.</title>
        <authorList>
            <person name="Whitman W."/>
        </authorList>
    </citation>
    <scope>NUCLEOTIDE SEQUENCE [LARGE SCALE GENOMIC DNA]</scope>
    <source>
        <strain evidence="2 3">CGMCC 4.7125</strain>
    </source>
</reference>
<name>A0A2T0LZ09_9PSEU</name>
<evidence type="ECO:0000313" key="3">
    <source>
        <dbReference type="Proteomes" id="UP000238362"/>
    </source>
</evidence>
<dbReference type="OrthoDB" id="3734014at2"/>
<feature type="signal peptide" evidence="1">
    <location>
        <begin position="1"/>
        <end position="34"/>
    </location>
</feature>
<dbReference type="Proteomes" id="UP000238362">
    <property type="component" value="Unassembled WGS sequence"/>
</dbReference>
<sequence length="415" mass="44201">MARRTTTGPRRRLTLGLAAALSVPLALGAAAAPAAEPQASGEPVSWTAPLSAVDGDDSNVRYGKALTLADPDAATTSARPGAEGYLVSAERRLEHPVNRVRARTAATVPEGTSVHVDVRGLLGPDRWSEWVPATGQPALLDRPVTTVQVRVGLFSDDTGATPSVRRVELVADRVGGEQATALAGERTYRVFATREGLVGGTTANGHVIKSRDHFVALPSGKSLAPKNSGAYTVRVCRTDNSRCEYAPVWDVGPWNTKDDYWNPAAERQMWKDLPQGKPEAQAAYQDGYNGGRDQFGRRVANPAGIDLADGTFWDGLNMSDNGWVNVTYLWTGTGRTGEVTTAGDPLTVRASGSTSAAVRGFAANHAKVTLECYVRGETVTGRFGTSDIWNRIGPGHYVSDTYLLTGSDEPVVPRC</sequence>
<dbReference type="InterPro" id="IPR006311">
    <property type="entry name" value="TAT_signal"/>
</dbReference>
<evidence type="ECO:0000313" key="2">
    <source>
        <dbReference type="EMBL" id="PRX49344.1"/>
    </source>
</evidence>
<organism evidence="2 3">
    <name type="scientific">Prauserella shujinwangii</name>
    <dbReference type="NCBI Taxonomy" id="1453103"/>
    <lineage>
        <taxon>Bacteria</taxon>
        <taxon>Bacillati</taxon>
        <taxon>Actinomycetota</taxon>
        <taxon>Actinomycetes</taxon>
        <taxon>Pseudonocardiales</taxon>
        <taxon>Pseudonocardiaceae</taxon>
        <taxon>Prauserella</taxon>
    </lineage>
</organism>
<evidence type="ECO:0000256" key="1">
    <source>
        <dbReference type="SAM" id="SignalP"/>
    </source>
</evidence>
<gene>
    <name evidence="2" type="ORF">B0I33_103379</name>
</gene>
<comment type="caution">
    <text evidence="2">The sequence shown here is derived from an EMBL/GenBank/DDBJ whole genome shotgun (WGS) entry which is preliminary data.</text>
</comment>
<dbReference type="EMBL" id="PVNH01000003">
    <property type="protein sequence ID" value="PRX49344.1"/>
    <property type="molecule type" value="Genomic_DNA"/>
</dbReference>